<evidence type="ECO:0000256" key="1">
    <source>
        <dbReference type="SAM" id="Phobius"/>
    </source>
</evidence>
<dbReference type="RefSeq" id="WP_091331747.1">
    <property type="nucleotide sequence ID" value="NZ_FNOW01000003.1"/>
</dbReference>
<proteinExistence type="predicted"/>
<evidence type="ECO:0000259" key="2">
    <source>
        <dbReference type="Pfam" id="PF09835"/>
    </source>
</evidence>
<keyword evidence="1" id="KW-1133">Transmembrane helix</keyword>
<sequence length="184" mass="21320">MKKWLRRVIPTPAQVHDNRFVNIFGTLLHDPNLWHLNRRSVANAAAVGLFVMYLPVPMQSLLAAAVAIWLRVNLPIAMALVWISNPLTSPPMYYFAYVLGCWVLGIPFAGFDPAFWLDWHHWLEIVEPLLIGCLICSSLCALLGYVTVRLLWRWRVVRHLERRRARYRELFSTVDNTPSSSRQL</sequence>
<dbReference type="PANTHER" id="PTHR40547:SF1">
    <property type="entry name" value="SLL0298 PROTEIN"/>
    <property type="match status" value="1"/>
</dbReference>
<dbReference type="AlphaFoldDB" id="A0A1H3BFJ6"/>
<evidence type="ECO:0000313" key="4">
    <source>
        <dbReference type="Proteomes" id="UP000198672"/>
    </source>
</evidence>
<feature type="transmembrane region" description="Helical" evidence="1">
    <location>
        <begin position="95"/>
        <end position="117"/>
    </location>
</feature>
<feature type="domain" description="DUF2062" evidence="2">
    <location>
        <begin position="23"/>
        <end position="159"/>
    </location>
</feature>
<feature type="transmembrane region" description="Helical" evidence="1">
    <location>
        <begin position="40"/>
        <end position="56"/>
    </location>
</feature>
<dbReference type="PANTHER" id="PTHR40547">
    <property type="entry name" value="SLL0298 PROTEIN"/>
    <property type="match status" value="1"/>
</dbReference>
<dbReference type="Proteomes" id="UP000198672">
    <property type="component" value="Unassembled WGS sequence"/>
</dbReference>
<organism evidence="3 4">
    <name type="scientific">Allochromatium warmingii</name>
    <name type="common">Chromatium warmingii</name>
    <dbReference type="NCBI Taxonomy" id="61595"/>
    <lineage>
        <taxon>Bacteria</taxon>
        <taxon>Pseudomonadati</taxon>
        <taxon>Pseudomonadota</taxon>
        <taxon>Gammaproteobacteria</taxon>
        <taxon>Chromatiales</taxon>
        <taxon>Chromatiaceae</taxon>
        <taxon>Allochromatium</taxon>
    </lineage>
</organism>
<feature type="transmembrane region" description="Helical" evidence="1">
    <location>
        <begin position="62"/>
        <end position="83"/>
    </location>
</feature>
<dbReference type="OrthoDB" id="9786029at2"/>
<name>A0A1H3BFJ6_ALLWA</name>
<gene>
    <name evidence="3" type="ORF">SAMN05421644_10314</name>
</gene>
<dbReference type="InterPro" id="IPR018639">
    <property type="entry name" value="DUF2062"/>
</dbReference>
<feature type="transmembrane region" description="Helical" evidence="1">
    <location>
        <begin position="129"/>
        <end position="152"/>
    </location>
</feature>
<dbReference type="EMBL" id="FNOW01000003">
    <property type="protein sequence ID" value="SDX40770.1"/>
    <property type="molecule type" value="Genomic_DNA"/>
</dbReference>
<protein>
    <recommendedName>
        <fullName evidence="2">DUF2062 domain-containing protein</fullName>
    </recommendedName>
</protein>
<keyword evidence="1" id="KW-0812">Transmembrane</keyword>
<reference evidence="4" key="1">
    <citation type="submission" date="2016-10" db="EMBL/GenBank/DDBJ databases">
        <authorList>
            <person name="Varghese N."/>
            <person name="Submissions S."/>
        </authorList>
    </citation>
    <scope>NUCLEOTIDE SEQUENCE [LARGE SCALE GENOMIC DNA]</scope>
    <source>
        <strain evidence="4">DSM 173</strain>
    </source>
</reference>
<evidence type="ECO:0000313" key="3">
    <source>
        <dbReference type="EMBL" id="SDX40770.1"/>
    </source>
</evidence>
<dbReference type="Pfam" id="PF09835">
    <property type="entry name" value="DUF2062"/>
    <property type="match status" value="1"/>
</dbReference>
<dbReference type="STRING" id="61595.SAMN05421644_10314"/>
<accession>A0A1H3BFJ6</accession>
<keyword evidence="4" id="KW-1185">Reference proteome</keyword>
<keyword evidence="1" id="KW-0472">Membrane</keyword>